<dbReference type="Gene3D" id="1.10.150.720">
    <property type="entry name" value="Haloacid dehalogenase-like hydrolase"/>
    <property type="match status" value="1"/>
</dbReference>
<dbReference type="VEuPathDB" id="TriTrypDB:TvY486_1116420"/>
<evidence type="ECO:0008006" key="2">
    <source>
        <dbReference type="Google" id="ProtNLM"/>
    </source>
</evidence>
<sequence>MIVIIIIFFASYIIFVHTCRLASDTMSIRVGFSFDLLGTLIAVHRSPGYQYSLDILRFLERKGLRSPPINVTELDKNFRRSMKAEVAKDREVWVAKGFVEDEMPIGGVTADGTREIWYRIVDGVFDADGAFCNHDESVLSIVREARQRGEWRYFVENTLQRFSTPEPYSWLPEALPTLRALQRWREDQRSLGVMSEPPAVVSNSDVRLMTAVRLMVEREGDSALLGRLFSADVIGAGKPSPKGISTASNACGVTSMERWIHVGDSNEDKLAAERAGCHFLRCSRAMGVCWSDLHSKLQEVCGSAKAIRPS</sequence>
<dbReference type="InterPro" id="IPR044924">
    <property type="entry name" value="HAD-SF_hydro_IA_REG-2-like_cap"/>
</dbReference>
<gene>
    <name evidence="1" type="ORF">TVY486_1116420</name>
</gene>
<dbReference type="InterPro" id="IPR023214">
    <property type="entry name" value="HAD_sf"/>
</dbReference>
<dbReference type="SUPFAM" id="SSF56784">
    <property type="entry name" value="HAD-like"/>
    <property type="match status" value="1"/>
</dbReference>
<organism evidence="1">
    <name type="scientific">Trypanosoma vivax (strain Y486)</name>
    <dbReference type="NCBI Taxonomy" id="1055687"/>
    <lineage>
        <taxon>Eukaryota</taxon>
        <taxon>Discoba</taxon>
        <taxon>Euglenozoa</taxon>
        <taxon>Kinetoplastea</taxon>
        <taxon>Metakinetoplastina</taxon>
        <taxon>Trypanosomatida</taxon>
        <taxon>Trypanosomatidae</taxon>
        <taxon>Trypanosoma</taxon>
        <taxon>Duttonella</taxon>
    </lineage>
</organism>
<protein>
    <recommendedName>
        <fullName evidence="2">Haloacid dehalogenase-like hydrolase</fullName>
    </recommendedName>
</protein>
<dbReference type="PANTHER" id="PTHR46191">
    <property type="match status" value="1"/>
</dbReference>
<reference evidence="1" key="1">
    <citation type="journal article" date="2012" name="Proc. Natl. Acad. Sci. U.S.A.">
        <title>Antigenic diversity is generated by distinct evolutionary mechanisms in African trypanosome species.</title>
        <authorList>
            <person name="Jackson A.P."/>
            <person name="Berry A."/>
            <person name="Aslett M."/>
            <person name="Allison H.C."/>
            <person name="Burton P."/>
            <person name="Vavrova-Anderson J."/>
            <person name="Brown R."/>
            <person name="Browne H."/>
            <person name="Corton N."/>
            <person name="Hauser H."/>
            <person name="Gamble J."/>
            <person name="Gilderthorp R."/>
            <person name="Marcello L."/>
            <person name="McQuillan J."/>
            <person name="Otto T.D."/>
            <person name="Quail M.A."/>
            <person name="Sanders M.J."/>
            <person name="van Tonder A."/>
            <person name="Ginger M.L."/>
            <person name="Field M.C."/>
            <person name="Barry J.D."/>
            <person name="Hertz-Fowler C."/>
            <person name="Berriman M."/>
        </authorList>
    </citation>
    <scope>NUCLEOTIDE SEQUENCE</scope>
    <source>
        <strain evidence="1">Y486</strain>
    </source>
</reference>
<dbReference type="InterPro" id="IPR051828">
    <property type="entry name" value="HAD-like_hydrolase_domain"/>
</dbReference>
<proteinExistence type="predicted"/>
<dbReference type="GO" id="GO:0005634">
    <property type="term" value="C:nucleus"/>
    <property type="evidence" value="ECO:0007669"/>
    <property type="project" value="TreeGrafter"/>
</dbReference>
<dbReference type="Pfam" id="PF00702">
    <property type="entry name" value="Hydrolase"/>
    <property type="match status" value="1"/>
</dbReference>
<accession>G0U974</accession>
<evidence type="ECO:0000313" key="1">
    <source>
        <dbReference type="EMBL" id="CCC54158.1"/>
    </source>
</evidence>
<dbReference type="AlphaFoldDB" id="G0U974"/>
<name>G0U974_TRYVY</name>
<dbReference type="EMBL" id="HE573027">
    <property type="protein sequence ID" value="CCC54158.1"/>
    <property type="molecule type" value="Genomic_DNA"/>
</dbReference>
<dbReference type="InterPro" id="IPR036412">
    <property type="entry name" value="HAD-like_sf"/>
</dbReference>
<dbReference type="PANTHER" id="PTHR46191:SF2">
    <property type="entry name" value="HALOACID DEHALOGENASE-LIKE HYDROLASE DOMAIN-CONTAINING PROTEIN 3"/>
    <property type="match status" value="1"/>
</dbReference>
<dbReference type="Gene3D" id="3.40.50.1000">
    <property type="entry name" value="HAD superfamily/HAD-like"/>
    <property type="match status" value="1"/>
</dbReference>